<evidence type="ECO:0000313" key="2">
    <source>
        <dbReference type="Proteomes" id="UP001253595"/>
    </source>
</evidence>
<comment type="caution">
    <text evidence="1">The sequence shown here is derived from an EMBL/GenBank/DDBJ whole genome shotgun (WGS) entry which is preliminary data.</text>
</comment>
<accession>A0ABU1V272</accession>
<protein>
    <submittedName>
        <fullName evidence="1">Uncharacterized protein</fullName>
    </submittedName>
</protein>
<dbReference type="Proteomes" id="UP001253595">
    <property type="component" value="Unassembled WGS sequence"/>
</dbReference>
<gene>
    <name evidence="1" type="ORF">J2X05_003571</name>
</gene>
<organism evidence="1 2">
    <name type="scientific">Cellvibrio fibrivorans</name>
    <dbReference type="NCBI Taxonomy" id="126350"/>
    <lineage>
        <taxon>Bacteria</taxon>
        <taxon>Pseudomonadati</taxon>
        <taxon>Pseudomonadota</taxon>
        <taxon>Gammaproteobacteria</taxon>
        <taxon>Cellvibrionales</taxon>
        <taxon>Cellvibrionaceae</taxon>
        <taxon>Cellvibrio</taxon>
    </lineage>
</organism>
<proteinExistence type="predicted"/>
<dbReference type="EMBL" id="JAVDVX010000007">
    <property type="protein sequence ID" value="MDR7091536.1"/>
    <property type="molecule type" value="Genomic_DNA"/>
</dbReference>
<sequence length="39" mass="4548">MIPAFFFEEKIIWSACIKLQLLKRRSGDELILSPLLAQE</sequence>
<name>A0ABU1V272_9GAMM</name>
<keyword evidence="2" id="KW-1185">Reference proteome</keyword>
<evidence type="ECO:0000313" key="1">
    <source>
        <dbReference type="EMBL" id="MDR7091536.1"/>
    </source>
</evidence>
<reference evidence="1 2" key="1">
    <citation type="submission" date="2023-07" db="EMBL/GenBank/DDBJ databases">
        <title>Sorghum-associated microbial communities from plants grown in Nebraska, USA.</title>
        <authorList>
            <person name="Schachtman D."/>
        </authorList>
    </citation>
    <scope>NUCLEOTIDE SEQUENCE [LARGE SCALE GENOMIC DNA]</scope>
    <source>
        <strain evidence="1 2">BE190</strain>
    </source>
</reference>